<proteinExistence type="predicted"/>
<organism evidence="1">
    <name type="scientific">marine sediment metagenome</name>
    <dbReference type="NCBI Taxonomy" id="412755"/>
    <lineage>
        <taxon>unclassified sequences</taxon>
        <taxon>metagenomes</taxon>
        <taxon>ecological metagenomes</taxon>
    </lineage>
</organism>
<protein>
    <submittedName>
        <fullName evidence="1">Uncharacterized protein</fullName>
    </submittedName>
</protein>
<gene>
    <name evidence="1" type="ORF">S06H3_60297</name>
</gene>
<accession>X1PJW0</accession>
<dbReference type="AlphaFoldDB" id="X1PJW0"/>
<reference evidence="1" key="1">
    <citation type="journal article" date="2014" name="Front. Microbiol.">
        <title>High frequency of phylogenetically diverse reductive dehalogenase-homologous genes in deep subseafloor sedimentary metagenomes.</title>
        <authorList>
            <person name="Kawai M."/>
            <person name="Futagami T."/>
            <person name="Toyoda A."/>
            <person name="Takaki Y."/>
            <person name="Nishi S."/>
            <person name="Hori S."/>
            <person name="Arai W."/>
            <person name="Tsubouchi T."/>
            <person name="Morono Y."/>
            <person name="Uchiyama I."/>
            <person name="Ito T."/>
            <person name="Fujiyama A."/>
            <person name="Inagaki F."/>
            <person name="Takami H."/>
        </authorList>
    </citation>
    <scope>NUCLEOTIDE SEQUENCE</scope>
    <source>
        <strain evidence="1">Expedition CK06-06</strain>
    </source>
</reference>
<evidence type="ECO:0000313" key="1">
    <source>
        <dbReference type="EMBL" id="GAI56128.1"/>
    </source>
</evidence>
<name>X1PJW0_9ZZZZ</name>
<dbReference type="EMBL" id="BARV01039319">
    <property type="protein sequence ID" value="GAI56128.1"/>
    <property type="molecule type" value="Genomic_DNA"/>
</dbReference>
<comment type="caution">
    <text evidence="1">The sequence shown here is derived from an EMBL/GenBank/DDBJ whole genome shotgun (WGS) entry which is preliminary data.</text>
</comment>
<sequence length="31" mass="3612">LVEERTDGKRFNGKNPSCSIEIAKKSKKYRE</sequence>
<feature type="non-terminal residue" evidence="1">
    <location>
        <position position="1"/>
    </location>
</feature>